<sequence>MGSCVSSPQEEQTRGGPAMAQPPNSQSLPAAAPTAAPAAAQPPSESAARMARGEPTVRWVDLDLPLPVELASTDKDKGLVLLVSRPTGDSTKGWRFAILNRQLVPTYGDLPPAEQYGGLDCGYIGLTLIRAVKHGDGHMVQMFLTPPDMERFKSLDSLDPSIQPPEDVNIDGFKYFASFPLGAPLDLSKPLSRHFSLLVERNAKGPVSIAVAILEGDTAVVRRFGMASHMAVNPAYATLGGMTRTVKHGLDVNNVSITLGGEIVILADPTTIKVFNRHDYTLALEISPKDLWGLTADFNEKPLYRVNEFVPMKYSDAVDTETVLTSRAFTPPAAFPLLQPWSGAMELSKDQYAQKGLTAEANTIIPESVYLTNMHLVFWTRYRLFVILLAEHVIHDLMAKRKKKDDVESLNGAIVQFCVDYDNQHALASTGSTVAFMNPHTSFVFDLDTIWPGFDVGRPSIAGHEIAGTTREFEDDDEPAHSRFRMMPGGLYEVINFSDLQKEQYEEAVGPRTLPADTFPPLLTRKPR</sequence>
<evidence type="ECO:0000313" key="3">
    <source>
        <dbReference type="Proteomes" id="UP000827549"/>
    </source>
</evidence>
<feature type="region of interest" description="Disordered" evidence="1">
    <location>
        <begin position="1"/>
        <end position="52"/>
    </location>
</feature>
<gene>
    <name evidence="2" type="ORF">LOC62_03G004775</name>
</gene>
<protein>
    <submittedName>
        <fullName evidence="2">Uncharacterized protein</fullName>
    </submittedName>
</protein>
<dbReference type="RefSeq" id="XP_062627278.1">
    <property type="nucleotide sequence ID" value="XM_062771294.1"/>
</dbReference>
<evidence type="ECO:0000256" key="1">
    <source>
        <dbReference type="SAM" id="MobiDB-lite"/>
    </source>
</evidence>
<name>A0AAF0YAT2_9TREE</name>
<dbReference type="AlphaFoldDB" id="A0AAF0YAT2"/>
<organism evidence="2 3">
    <name type="scientific">Vanrija pseudolonga</name>
    <dbReference type="NCBI Taxonomy" id="143232"/>
    <lineage>
        <taxon>Eukaryota</taxon>
        <taxon>Fungi</taxon>
        <taxon>Dikarya</taxon>
        <taxon>Basidiomycota</taxon>
        <taxon>Agaricomycotina</taxon>
        <taxon>Tremellomycetes</taxon>
        <taxon>Trichosporonales</taxon>
        <taxon>Trichosporonaceae</taxon>
        <taxon>Vanrija</taxon>
    </lineage>
</organism>
<keyword evidence="3" id="KW-1185">Reference proteome</keyword>
<dbReference type="GeneID" id="87808009"/>
<feature type="compositionally biased region" description="Low complexity" evidence="1">
    <location>
        <begin position="25"/>
        <end position="48"/>
    </location>
</feature>
<reference evidence="2" key="1">
    <citation type="submission" date="2023-10" db="EMBL/GenBank/DDBJ databases">
        <authorList>
            <person name="Noh H."/>
        </authorList>
    </citation>
    <scope>NUCLEOTIDE SEQUENCE</scope>
    <source>
        <strain evidence="2">DUCC4014</strain>
    </source>
</reference>
<proteinExistence type="predicted"/>
<evidence type="ECO:0000313" key="2">
    <source>
        <dbReference type="EMBL" id="WOO81246.1"/>
    </source>
</evidence>
<accession>A0AAF0YAT2</accession>
<dbReference type="Proteomes" id="UP000827549">
    <property type="component" value="Chromosome 3"/>
</dbReference>
<feature type="compositionally biased region" description="Polar residues" evidence="1">
    <location>
        <begin position="1"/>
        <end position="10"/>
    </location>
</feature>
<dbReference type="EMBL" id="CP086716">
    <property type="protein sequence ID" value="WOO81246.1"/>
    <property type="molecule type" value="Genomic_DNA"/>
</dbReference>